<evidence type="ECO:0000256" key="1">
    <source>
        <dbReference type="ARBA" id="ARBA00005043"/>
    </source>
</evidence>
<name>A0AAD5XU53_9FUNG</name>
<dbReference type="InterPro" id="IPR018627">
    <property type="entry name" value="ELP6"/>
</dbReference>
<reference evidence="4" key="1">
    <citation type="submission" date="2020-05" db="EMBL/GenBank/DDBJ databases">
        <title>Phylogenomic resolution of chytrid fungi.</title>
        <authorList>
            <person name="Stajich J.E."/>
            <person name="Amses K."/>
            <person name="Simmons R."/>
            <person name="Seto K."/>
            <person name="Myers J."/>
            <person name="Bonds A."/>
            <person name="Quandt C.A."/>
            <person name="Barry K."/>
            <person name="Liu P."/>
            <person name="Grigoriev I."/>
            <person name="Longcore J.E."/>
            <person name="James T.Y."/>
        </authorList>
    </citation>
    <scope>NUCLEOTIDE SEQUENCE</scope>
    <source>
        <strain evidence="4">JEL0379</strain>
    </source>
</reference>
<sequence length="301" mass="31778">MSFPLVDAALNWQSPASVQPTRGLSSPSPTHRRQPDAAAVKRQAAGASSERTVIVVSDQVGAEGGFVLNHFIHRHLRLEEQGWIVVLVGLAQTWEHYLAVGKKLGLNIALSQQKGRLVFLDALTHLATGTGPFAHNEGATSATTAASPLQGLLASITAAYQACSSSPAQKKLCLVVDDVSALQSCGLPTKDVLAFAAGCRELVYEENGCLVLLAHGDSVAAGVDDDDGSGVICRSLIHSATHVLHVAALESGLTQGVDGQITFARGPLLRDEEGFNPEVLHYQITDAQINFFKKGFSKGLL</sequence>
<evidence type="ECO:0000256" key="3">
    <source>
        <dbReference type="SAM" id="MobiDB-lite"/>
    </source>
</evidence>
<evidence type="ECO:0000256" key="2">
    <source>
        <dbReference type="ARBA" id="ARBA00008837"/>
    </source>
</evidence>
<evidence type="ECO:0000313" key="4">
    <source>
        <dbReference type="EMBL" id="KAJ3185547.1"/>
    </source>
</evidence>
<dbReference type="PANTHER" id="PTHR16184">
    <property type="entry name" value="ELONGATOR COMPLEX PROTEIN 6"/>
    <property type="match status" value="1"/>
</dbReference>
<dbReference type="GO" id="GO:0033588">
    <property type="term" value="C:elongator holoenzyme complex"/>
    <property type="evidence" value="ECO:0007669"/>
    <property type="project" value="InterPro"/>
</dbReference>
<comment type="pathway">
    <text evidence="1">tRNA modification; 5-methoxycarbonylmethyl-2-thiouridine-tRNA biosynthesis.</text>
</comment>
<evidence type="ECO:0000313" key="5">
    <source>
        <dbReference type="Proteomes" id="UP001212152"/>
    </source>
</evidence>
<feature type="compositionally biased region" description="Polar residues" evidence="3">
    <location>
        <begin position="17"/>
        <end position="29"/>
    </location>
</feature>
<dbReference type="Proteomes" id="UP001212152">
    <property type="component" value="Unassembled WGS sequence"/>
</dbReference>
<comment type="similarity">
    <text evidence="2">Belongs to the ELP6 family.</text>
</comment>
<proteinExistence type="inferred from homology"/>
<organism evidence="4 5">
    <name type="scientific">Geranomyces variabilis</name>
    <dbReference type="NCBI Taxonomy" id="109894"/>
    <lineage>
        <taxon>Eukaryota</taxon>
        <taxon>Fungi</taxon>
        <taxon>Fungi incertae sedis</taxon>
        <taxon>Chytridiomycota</taxon>
        <taxon>Chytridiomycota incertae sedis</taxon>
        <taxon>Chytridiomycetes</taxon>
        <taxon>Spizellomycetales</taxon>
        <taxon>Powellomycetaceae</taxon>
        <taxon>Geranomyces</taxon>
    </lineage>
</organism>
<keyword evidence="5" id="KW-1185">Reference proteome</keyword>
<dbReference type="Pfam" id="PF09807">
    <property type="entry name" value="ELP6"/>
    <property type="match status" value="1"/>
</dbReference>
<dbReference type="GO" id="GO:0002098">
    <property type="term" value="P:tRNA wobble uridine modification"/>
    <property type="evidence" value="ECO:0007669"/>
    <property type="project" value="InterPro"/>
</dbReference>
<dbReference type="EMBL" id="JADGJQ010000001">
    <property type="protein sequence ID" value="KAJ3185547.1"/>
    <property type="molecule type" value="Genomic_DNA"/>
</dbReference>
<protein>
    <submittedName>
        <fullName evidence="4">Elongator subunit elp6</fullName>
    </submittedName>
</protein>
<dbReference type="PANTHER" id="PTHR16184:SF6">
    <property type="entry name" value="ELONGATOR COMPLEX PROTEIN 6"/>
    <property type="match status" value="1"/>
</dbReference>
<gene>
    <name evidence="4" type="primary">ELP6</name>
    <name evidence="4" type="ORF">HDU87_000170</name>
</gene>
<dbReference type="CDD" id="cd19495">
    <property type="entry name" value="Elp6"/>
    <property type="match status" value="1"/>
</dbReference>
<feature type="region of interest" description="Disordered" evidence="3">
    <location>
        <begin position="17"/>
        <end position="44"/>
    </location>
</feature>
<dbReference type="Gene3D" id="3.40.50.300">
    <property type="entry name" value="P-loop containing nucleotide triphosphate hydrolases"/>
    <property type="match status" value="1"/>
</dbReference>
<dbReference type="InterPro" id="IPR027417">
    <property type="entry name" value="P-loop_NTPase"/>
</dbReference>
<comment type="caution">
    <text evidence="4">The sequence shown here is derived from an EMBL/GenBank/DDBJ whole genome shotgun (WGS) entry which is preliminary data.</text>
</comment>
<accession>A0AAD5XU53</accession>
<dbReference type="AlphaFoldDB" id="A0AAD5XU53"/>